<organism evidence="9 10">
    <name type="scientific">Candidatus Terasakiella magnetica</name>
    <dbReference type="NCBI Taxonomy" id="1867952"/>
    <lineage>
        <taxon>Bacteria</taxon>
        <taxon>Pseudomonadati</taxon>
        <taxon>Pseudomonadota</taxon>
        <taxon>Alphaproteobacteria</taxon>
        <taxon>Rhodospirillales</taxon>
        <taxon>Terasakiellaceae</taxon>
        <taxon>Terasakiella</taxon>
    </lineage>
</organism>
<dbReference type="PANTHER" id="PTHR33932">
    <property type="entry name" value="NA(+)/H(+) ANTIPORTER SUBUNIT B"/>
    <property type="match status" value="1"/>
</dbReference>
<feature type="transmembrane region" description="Helical" evidence="7">
    <location>
        <begin position="110"/>
        <end position="135"/>
    </location>
</feature>
<proteinExistence type="inferred from homology"/>
<feature type="domain" description="Na+/H+ antiporter MnhB subunit-related protein" evidence="8">
    <location>
        <begin position="7"/>
        <end position="128"/>
    </location>
</feature>
<reference evidence="9 10" key="1">
    <citation type="submission" date="2016-07" db="EMBL/GenBank/DDBJ databases">
        <authorList>
            <person name="Lefevre C.T."/>
        </authorList>
    </citation>
    <scope>NUCLEOTIDE SEQUENCE [LARGE SCALE GENOMIC DNA]</scope>
    <source>
        <strain evidence="9">PR1</strain>
    </source>
</reference>
<evidence type="ECO:0000256" key="1">
    <source>
        <dbReference type="ARBA" id="ARBA00004651"/>
    </source>
</evidence>
<keyword evidence="5 7" id="KW-1133">Transmembrane helix</keyword>
<keyword evidence="4 7" id="KW-0812">Transmembrane</keyword>
<evidence type="ECO:0000256" key="4">
    <source>
        <dbReference type="ARBA" id="ARBA00022692"/>
    </source>
</evidence>
<evidence type="ECO:0000313" key="10">
    <source>
        <dbReference type="Proteomes" id="UP000231658"/>
    </source>
</evidence>
<dbReference type="PANTHER" id="PTHR33932:SF4">
    <property type="entry name" value="NA(+)_H(+) ANTIPORTER SUBUNIT B"/>
    <property type="match status" value="1"/>
</dbReference>
<comment type="subcellular location">
    <subcellularLocation>
        <location evidence="1">Cell membrane</location>
        <topology evidence="1">Multi-pass membrane protein</topology>
    </subcellularLocation>
</comment>
<evidence type="ECO:0000313" key="9">
    <source>
        <dbReference type="EMBL" id="SCA54961.1"/>
    </source>
</evidence>
<protein>
    <submittedName>
        <fullName evidence="9">Na+/H+ antiporter MnhB subunit-related protein</fullName>
    </submittedName>
</protein>
<feature type="transmembrane region" description="Helical" evidence="7">
    <location>
        <begin position="69"/>
        <end position="90"/>
    </location>
</feature>
<dbReference type="Proteomes" id="UP000231658">
    <property type="component" value="Unassembled WGS sequence"/>
</dbReference>
<evidence type="ECO:0000256" key="7">
    <source>
        <dbReference type="SAM" id="Phobius"/>
    </source>
</evidence>
<evidence type="ECO:0000256" key="2">
    <source>
        <dbReference type="ARBA" id="ARBA00009425"/>
    </source>
</evidence>
<dbReference type="InterPro" id="IPR050622">
    <property type="entry name" value="CPA3_antiporter_subunitB"/>
</dbReference>
<dbReference type="AlphaFoldDB" id="A0A1C3RCG5"/>
<evidence type="ECO:0000256" key="6">
    <source>
        <dbReference type="ARBA" id="ARBA00023136"/>
    </source>
</evidence>
<evidence type="ECO:0000256" key="5">
    <source>
        <dbReference type="ARBA" id="ARBA00022989"/>
    </source>
</evidence>
<dbReference type="Pfam" id="PF04039">
    <property type="entry name" value="MnhB"/>
    <property type="match status" value="1"/>
</dbReference>
<dbReference type="GO" id="GO:0005886">
    <property type="term" value="C:plasma membrane"/>
    <property type="evidence" value="ECO:0007669"/>
    <property type="project" value="UniProtKB-SubCell"/>
</dbReference>
<sequence>MMRRKPILRVTSKVFMPFILIYALYVQFHGDFGPGGGFQAGVIFGSSFILYALIFGLHDCKLVLPATVLEIMSALGVLLYAGVGVVSFFMGDNFLNYNSLAHDPLHGQHYGILLVELGVGMTVFSSMTLIFYIFAGRGR</sequence>
<dbReference type="NCBIfam" id="NF009162">
    <property type="entry name" value="PRK12508.1"/>
    <property type="match status" value="1"/>
</dbReference>
<dbReference type="InterPro" id="IPR007182">
    <property type="entry name" value="MnhB"/>
</dbReference>
<keyword evidence="6 7" id="KW-0472">Membrane</keyword>
<name>A0A1C3RCG5_9PROT</name>
<dbReference type="EMBL" id="FLYE01000001">
    <property type="protein sequence ID" value="SCA54961.1"/>
    <property type="molecule type" value="Genomic_DNA"/>
</dbReference>
<keyword evidence="3" id="KW-1003">Cell membrane</keyword>
<dbReference type="STRING" id="1867952.MTBPR1_10208"/>
<accession>A0A1C3RCG5</accession>
<comment type="similarity">
    <text evidence="2">Belongs to the CPA3 antiporters (TC 2.A.63) subunit B family.</text>
</comment>
<evidence type="ECO:0000256" key="3">
    <source>
        <dbReference type="ARBA" id="ARBA00022475"/>
    </source>
</evidence>
<feature type="transmembrane region" description="Helical" evidence="7">
    <location>
        <begin position="37"/>
        <end position="57"/>
    </location>
</feature>
<feature type="transmembrane region" description="Helical" evidence="7">
    <location>
        <begin position="7"/>
        <end position="25"/>
    </location>
</feature>
<evidence type="ECO:0000259" key="8">
    <source>
        <dbReference type="Pfam" id="PF04039"/>
    </source>
</evidence>
<dbReference type="RefSeq" id="WP_240492839.1">
    <property type="nucleotide sequence ID" value="NZ_FLYE01000001.1"/>
</dbReference>
<keyword evidence="10" id="KW-1185">Reference proteome</keyword>
<gene>
    <name evidence="9" type="ORF">MTBPR1_10208</name>
</gene>